<reference evidence="1" key="1">
    <citation type="journal article" date="2014" name="Int. J. Syst. Evol. Microbiol.">
        <title>Complete genome sequence of Corynebacterium casei LMG S-19264T (=DSM 44701T), isolated from a smear-ripened cheese.</title>
        <authorList>
            <consortium name="US DOE Joint Genome Institute (JGI-PGF)"/>
            <person name="Walter F."/>
            <person name="Albersmeier A."/>
            <person name="Kalinowski J."/>
            <person name="Ruckert C."/>
        </authorList>
    </citation>
    <scope>NUCLEOTIDE SEQUENCE</scope>
    <source>
        <strain evidence="1">JCM 4834</strain>
    </source>
</reference>
<organism evidence="1 2">
    <name type="scientific">Streptomyces subrutilus</name>
    <dbReference type="NCBI Taxonomy" id="36818"/>
    <lineage>
        <taxon>Bacteria</taxon>
        <taxon>Bacillati</taxon>
        <taxon>Actinomycetota</taxon>
        <taxon>Actinomycetes</taxon>
        <taxon>Kitasatosporales</taxon>
        <taxon>Streptomycetaceae</taxon>
        <taxon>Streptomyces</taxon>
    </lineage>
</organism>
<evidence type="ECO:0000313" key="2">
    <source>
        <dbReference type="Proteomes" id="UP000634660"/>
    </source>
</evidence>
<dbReference type="AlphaFoldDB" id="A0A918R461"/>
<comment type="caution">
    <text evidence="1">The sequence shown here is derived from an EMBL/GenBank/DDBJ whole genome shotgun (WGS) entry which is preliminary data.</text>
</comment>
<protein>
    <submittedName>
        <fullName evidence="1">Uncharacterized protein</fullName>
    </submittedName>
</protein>
<sequence>MPVPADLVHRRICVPSGHEVYARGMDQNEVIKKVVGILTEAYADVRPREGEDEADAEEPGLIGQFLTEAMPKIELSPDDSLEELADQVGREMGQAVTQLAAAFAAAYIELALVHDDGDPAVSSADVLRNLAIRAEAQAAGD</sequence>
<dbReference type="Proteomes" id="UP000634660">
    <property type="component" value="Unassembled WGS sequence"/>
</dbReference>
<dbReference type="EMBL" id="BMVX01000022">
    <property type="protein sequence ID" value="GGZ84496.1"/>
    <property type="molecule type" value="Genomic_DNA"/>
</dbReference>
<gene>
    <name evidence="1" type="ORF">GCM10010371_50340</name>
</gene>
<evidence type="ECO:0000313" key="1">
    <source>
        <dbReference type="EMBL" id="GGZ84496.1"/>
    </source>
</evidence>
<proteinExistence type="predicted"/>
<accession>A0A918R461</accession>
<reference evidence="1" key="2">
    <citation type="submission" date="2020-09" db="EMBL/GenBank/DDBJ databases">
        <authorList>
            <person name="Sun Q."/>
            <person name="Ohkuma M."/>
        </authorList>
    </citation>
    <scope>NUCLEOTIDE SEQUENCE</scope>
    <source>
        <strain evidence="1">JCM 4834</strain>
    </source>
</reference>
<name>A0A918R461_9ACTN</name>